<sequence length="365" mass="41030">MTVQEIAPGQPRVVTEEDIRGTDRRWRRGMVPVAAGDSVKDDGTPDYGLFGPGSMVWEVLLHPATVVFHHVGQQIAQDTYLPIVAGIRDHEPIVRQAREGVFSGFDGFERSSRGAGIHGIMWLSDTNTAVSMANFLHKVHQKVAGDVIDVGNPELGGYAAAGPRESMWAALTEMHPMLRMYEAFAYRDGKAPHRLSDEQRDRFIRECAPYLRAHGTPEDKIPQNMADLKALYAEYDQLFGPSSTVRISPEYGYDYLEILTESATKTYHPSQNPALRMQTLLYREPHKAAVGALPHRARVALGLTPEQEEEAIAETARFQERAWEMQQPEMEREVLQMQWGPDCVRLFESARALHRKALEEQGSPL</sequence>
<evidence type="ECO:0000313" key="3">
    <source>
        <dbReference type="Proteomes" id="UP000521075"/>
    </source>
</evidence>
<dbReference type="RefSeq" id="WP_218874976.1">
    <property type="nucleotide sequence ID" value="NZ_BAAAHA010000004.1"/>
</dbReference>
<feature type="domain" description="ER-bound oxygenase mpaB/mpaB'/Rubber oxygenase catalytic" evidence="1">
    <location>
        <begin position="106"/>
        <end position="312"/>
    </location>
</feature>
<dbReference type="AlphaFoldDB" id="A0A853DJ30"/>
<dbReference type="InterPro" id="IPR018713">
    <property type="entry name" value="MPAB/Lcp_cat_dom"/>
</dbReference>
<name>A0A853DJ30_9MICO</name>
<organism evidence="2 3">
    <name type="scientific">Leifsonia naganoensis</name>
    <dbReference type="NCBI Taxonomy" id="150025"/>
    <lineage>
        <taxon>Bacteria</taxon>
        <taxon>Bacillati</taxon>
        <taxon>Actinomycetota</taxon>
        <taxon>Actinomycetes</taxon>
        <taxon>Micrococcales</taxon>
        <taxon>Microbacteriaceae</taxon>
        <taxon>Leifsonia</taxon>
    </lineage>
</organism>
<evidence type="ECO:0000313" key="2">
    <source>
        <dbReference type="EMBL" id="NYK09192.1"/>
    </source>
</evidence>
<proteinExistence type="predicted"/>
<dbReference type="Pfam" id="PF09995">
    <property type="entry name" value="MPAB_Lcp_cat"/>
    <property type="match status" value="1"/>
</dbReference>
<protein>
    <submittedName>
        <fullName evidence="2">Uncharacterized protein (DUF2236 family)</fullName>
    </submittedName>
</protein>
<reference evidence="2 3" key="1">
    <citation type="submission" date="2020-07" db="EMBL/GenBank/DDBJ databases">
        <title>Sequencing the genomes of 1000 actinobacteria strains.</title>
        <authorList>
            <person name="Klenk H.-P."/>
        </authorList>
    </citation>
    <scope>NUCLEOTIDE SEQUENCE [LARGE SCALE GENOMIC DNA]</scope>
    <source>
        <strain evidence="2 3">DSM 15166</strain>
    </source>
</reference>
<accession>A0A853DJ30</accession>
<dbReference type="GO" id="GO:0016491">
    <property type="term" value="F:oxidoreductase activity"/>
    <property type="evidence" value="ECO:0007669"/>
    <property type="project" value="InterPro"/>
</dbReference>
<keyword evidence="3" id="KW-1185">Reference proteome</keyword>
<evidence type="ECO:0000259" key="1">
    <source>
        <dbReference type="Pfam" id="PF09995"/>
    </source>
</evidence>
<gene>
    <name evidence="2" type="ORF">HNR14_001073</name>
</gene>
<dbReference type="EMBL" id="JACCHJ010000001">
    <property type="protein sequence ID" value="NYK09192.1"/>
    <property type="molecule type" value="Genomic_DNA"/>
</dbReference>
<comment type="caution">
    <text evidence="2">The sequence shown here is derived from an EMBL/GenBank/DDBJ whole genome shotgun (WGS) entry which is preliminary data.</text>
</comment>
<dbReference type="Proteomes" id="UP000521075">
    <property type="component" value="Unassembled WGS sequence"/>
</dbReference>